<proteinExistence type="predicted"/>
<keyword evidence="7 14" id="KW-1133">Transmembrane helix</keyword>
<dbReference type="AlphaFoldDB" id="A0A8C4R522"/>
<keyword evidence="11" id="KW-0407">Ion channel</keyword>
<feature type="transmembrane region" description="Helical" evidence="14">
    <location>
        <begin position="146"/>
        <end position="169"/>
    </location>
</feature>
<protein>
    <recommendedName>
        <fullName evidence="2">Voltage-gated hydrogen channel 1</fullName>
    </recommendedName>
    <alternativeName>
        <fullName evidence="12">Hydrogen voltage-gated channel 1</fullName>
    </alternativeName>
</protein>
<feature type="transmembrane region" description="Helical" evidence="14">
    <location>
        <begin position="90"/>
        <end position="109"/>
    </location>
</feature>
<evidence type="ECO:0000256" key="4">
    <source>
        <dbReference type="ARBA" id="ARBA00022475"/>
    </source>
</evidence>
<reference evidence="16" key="1">
    <citation type="submission" date="2025-08" db="UniProtKB">
        <authorList>
            <consortium name="Ensembl"/>
        </authorList>
    </citation>
    <scope>IDENTIFICATION</scope>
</reference>
<evidence type="ECO:0000256" key="14">
    <source>
        <dbReference type="SAM" id="Phobius"/>
    </source>
</evidence>
<evidence type="ECO:0000313" key="16">
    <source>
        <dbReference type="Ensembl" id="ENSEBUP00000024236.1"/>
    </source>
</evidence>
<keyword evidence="9" id="KW-0406">Ion transport</keyword>
<dbReference type="GO" id="GO:0030171">
    <property type="term" value="F:voltage-gated proton channel activity"/>
    <property type="evidence" value="ECO:0007669"/>
    <property type="project" value="InterPro"/>
</dbReference>
<feature type="domain" description="Ion transport" evidence="15">
    <location>
        <begin position="56"/>
        <end position="162"/>
    </location>
</feature>
<evidence type="ECO:0000256" key="11">
    <source>
        <dbReference type="ARBA" id="ARBA00023303"/>
    </source>
</evidence>
<dbReference type="Gene3D" id="1.20.120.350">
    <property type="entry name" value="Voltage-gated potassium channels. Chain C"/>
    <property type="match status" value="1"/>
</dbReference>
<dbReference type="OMA" id="LRNRDYC"/>
<dbReference type="InterPro" id="IPR027359">
    <property type="entry name" value="Volt_channel_dom_sf"/>
</dbReference>
<dbReference type="SUPFAM" id="SSF81324">
    <property type="entry name" value="Voltage-gated potassium channels"/>
    <property type="match status" value="1"/>
</dbReference>
<organism evidence="16 17">
    <name type="scientific">Eptatretus burgeri</name>
    <name type="common">Inshore hagfish</name>
    <dbReference type="NCBI Taxonomy" id="7764"/>
    <lineage>
        <taxon>Eukaryota</taxon>
        <taxon>Metazoa</taxon>
        <taxon>Chordata</taxon>
        <taxon>Craniata</taxon>
        <taxon>Vertebrata</taxon>
        <taxon>Cyclostomata</taxon>
        <taxon>Myxini</taxon>
        <taxon>Myxiniformes</taxon>
        <taxon>Myxinidae</taxon>
        <taxon>Eptatretinae</taxon>
        <taxon>Eptatretus</taxon>
    </lineage>
</organism>
<keyword evidence="4" id="KW-1003">Cell membrane</keyword>
<reference evidence="16" key="2">
    <citation type="submission" date="2025-09" db="UniProtKB">
        <authorList>
            <consortium name="Ensembl"/>
        </authorList>
    </citation>
    <scope>IDENTIFICATION</scope>
</reference>
<dbReference type="Ensembl" id="ENSEBUT00000024812.1">
    <property type="protein sequence ID" value="ENSEBUP00000024236.1"/>
    <property type="gene ID" value="ENSEBUG00000014928.1"/>
</dbReference>
<dbReference type="InterPro" id="IPR005821">
    <property type="entry name" value="Ion_trans_dom"/>
</dbReference>
<evidence type="ECO:0000256" key="6">
    <source>
        <dbReference type="ARBA" id="ARBA00022882"/>
    </source>
</evidence>
<evidence type="ECO:0000256" key="12">
    <source>
        <dbReference type="ARBA" id="ARBA00031989"/>
    </source>
</evidence>
<keyword evidence="5 14" id="KW-0812">Transmembrane</keyword>
<evidence type="ECO:0000256" key="2">
    <source>
        <dbReference type="ARBA" id="ARBA00015897"/>
    </source>
</evidence>
<dbReference type="InterPro" id="IPR031846">
    <property type="entry name" value="Hvcn1"/>
</dbReference>
<accession>A0A8C4R522</accession>
<evidence type="ECO:0000256" key="8">
    <source>
        <dbReference type="ARBA" id="ARBA00023054"/>
    </source>
</evidence>
<dbReference type="PANTHER" id="PTHR46480:SF1">
    <property type="entry name" value="VOLTAGE-GATED HYDROGEN CHANNEL 1"/>
    <property type="match status" value="1"/>
</dbReference>
<sequence length="222" mass="25138">MEGILQKFTALGDPEIYYDDLEPIVDEDPVTSGPPQVIAPFRSFRDALRVIFGSQHYQVLVIFLVLLDAAFVLGELLIDVKSTGTEVLHYLSLSVLSLFVVELLVKLYVFRLEFLHHGLELLDAAVVLISFVLDIVYSLQHNAFDAAGFLVLLRLWRVVRIANGIVISVKGRARKKISALRNEKEALMEQLAIREAEQQKQEVKIHKMETLLREHGINLPHS</sequence>
<dbReference type="GO" id="GO:0005886">
    <property type="term" value="C:plasma membrane"/>
    <property type="evidence" value="ECO:0007669"/>
    <property type="project" value="UniProtKB-SubCell"/>
</dbReference>
<feature type="coiled-coil region" evidence="13">
    <location>
        <begin position="170"/>
        <end position="201"/>
    </location>
</feature>
<keyword evidence="10 14" id="KW-0472">Membrane</keyword>
<comment type="subcellular location">
    <subcellularLocation>
        <location evidence="1">Cell membrane</location>
        <topology evidence="1">Multi-pass membrane protein</topology>
    </subcellularLocation>
</comment>
<evidence type="ECO:0000259" key="15">
    <source>
        <dbReference type="Pfam" id="PF00520"/>
    </source>
</evidence>
<evidence type="ECO:0000256" key="1">
    <source>
        <dbReference type="ARBA" id="ARBA00004651"/>
    </source>
</evidence>
<dbReference type="Proteomes" id="UP000694388">
    <property type="component" value="Unplaced"/>
</dbReference>
<evidence type="ECO:0000256" key="13">
    <source>
        <dbReference type="SAM" id="Coils"/>
    </source>
</evidence>
<evidence type="ECO:0000256" key="3">
    <source>
        <dbReference type="ARBA" id="ARBA00022448"/>
    </source>
</evidence>
<evidence type="ECO:0000256" key="5">
    <source>
        <dbReference type="ARBA" id="ARBA00022692"/>
    </source>
</evidence>
<keyword evidence="6" id="KW-0851">Voltage-gated channel</keyword>
<name>A0A8C4R522_EPTBU</name>
<evidence type="ECO:0000256" key="10">
    <source>
        <dbReference type="ARBA" id="ARBA00023136"/>
    </source>
</evidence>
<dbReference type="PANTHER" id="PTHR46480">
    <property type="entry name" value="F20B24.22"/>
    <property type="match status" value="1"/>
</dbReference>
<dbReference type="GeneTree" id="ENSGT00940000159403"/>
<evidence type="ECO:0000256" key="9">
    <source>
        <dbReference type="ARBA" id="ARBA00023065"/>
    </source>
</evidence>
<keyword evidence="8 13" id="KW-0175">Coiled coil</keyword>
<dbReference type="Pfam" id="PF00520">
    <property type="entry name" value="Ion_trans"/>
    <property type="match status" value="1"/>
</dbReference>
<keyword evidence="3" id="KW-0813">Transport</keyword>
<feature type="transmembrane region" description="Helical" evidence="14">
    <location>
        <begin position="121"/>
        <end position="140"/>
    </location>
</feature>
<evidence type="ECO:0000256" key="7">
    <source>
        <dbReference type="ARBA" id="ARBA00022989"/>
    </source>
</evidence>
<dbReference type="GO" id="GO:0034702">
    <property type="term" value="C:monoatomic ion channel complex"/>
    <property type="evidence" value="ECO:0007669"/>
    <property type="project" value="UniProtKB-KW"/>
</dbReference>
<evidence type="ECO:0000313" key="17">
    <source>
        <dbReference type="Proteomes" id="UP000694388"/>
    </source>
</evidence>
<feature type="transmembrane region" description="Helical" evidence="14">
    <location>
        <begin position="59"/>
        <end position="78"/>
    </location>
</feature>
<keyword evidence="17" id="KW-1185">Reference proteome</keyword>